<dbReference type="InterPro" id="IPR025662">
    <property type="entry name" value="Sigma_54_int_dom_ATP-bd_1"/>
</dbReference>
<keyword evidence="1" id="KW-0862">Zinc</keyword>
<dbReference type="PROSITE" id="PS00028">
    <property type="entry name" value="ZINC_FINGER_C2H2_1"/>
    <property type="match status" value="1"/>
</dbReference>
<evidence type="ECO:0000256" key="1">
    <source>
        <dbReference type="PROSITE-ProRule" id="PRU00042"/>
    </source>
</evidence>
<reference evidence="4 5" key="1">
    <citation type="journal article" date="2018" name="Evol. Lett.">
        <title>Horizontal gene cluster transfer increased hallucinogenic mushroom diversity.</title>
        <authorList>
            <person name="Reynolds H.T."/>
            <person name="Vijayakumar V."/>
            <person name="Gluck-Thaler E."/>
            <person name="Korotkin H.B."/>
            <person name="Matheny P.B."/>
            <person name="Slot J.C."/>
        </authorList>
    </citation>
    <scope>NUCLEOTIDE SEQUENCE [LARGE SCALE GENOMIC DNA]</scope>
    <source>
        <strain evidence="4 5">2629</strain>
    </source>
</reference>
<accession>A0A409VD80</accession>
<dbReference type="Gene3D" id="3.40.50.300">
    <property type="entry name" value="P-loop containing nucleotide triphosphate hydrolases"/>
    <property type="match status" value="1"/>
</dbReference>
<proteinExistence type="predicted"/>
<evidence type="ECO:0000259" key="3">
    <source>
        <dbReference type="PROSITE" id="PS50157"/>
    </source>
</evidence>
<evidence type="ECO:0000313" key="5">
    <source>
        <dbReference type="Proteomes" id="UP000284842"/>
    </source>
</evidence>
<feature type="region of interest" description="Disordered" evidence="2">
    <location>
        <begin position="206"/>
        <end position="251"/>
    </location>
</feature>
<keyword evidence="1" id="KW-0479">Metal-binding</keyword>
<evidence type="ECO:0000256" key="2">
    <source>
        <dbReference type="SAM" id="MobiDB-lite"/>
    </source>
</evidence>
<dbReference type="EMBL" id="NHTK01006118">
    <property type="protein sequence ID" value="PPQ63565.1"/>
    <property type="molecule type" value="Genomic_DNA"/>
</dbReference>
<dbReference type="SUPFAM" id="SSF52540">
    <property type="entry name" value="P-loop containing nucleoside triphosphate hydrolases"/>
    <property type="match status" value="1"/>
</dbReference>
<dbReference type="AlphaFoldDB" id="A0A409VD80"/>
<keyword evidence="1" id="KW-0863">Zinc-finger</keyword>
<dbReference type="Proteomes" id="UP000284842">
    <property type="component" value="Unassembled WGS sequence"/>
</dbReference>
<sequence>MFSQPIHYEQHAYAPTMDIMPMNPLSFSFEFDTPELSILNTSVNNFNYLRSVLQDVTHSTHNTMNNPVSRSHAIKVEARRTREQTIQDVNKIQACHDIIEIMALTDTGLSIEDALIQLQLFHISLQADIKLWVEEGSLKIVGSDRGRYASTRRRSGQSAIVCLWCASTFTGKHNLANHVRAHLDVHLSFCPNEGCTFSSTNTTLPKRHLQGTKGITPLETKPVPPPPVHRTCNSESRTETSAVSSLTADPREANDAVAQPFDWRALATSEASEPTKHVDMEDIDVNDIIVLVMGQTGVGKSTFVQAAERVFHGSTSVCHTVSHDLTSGTKNVECLSIPIPHTKSKLILVDTPGFDDQDRPDSEILETIATWLSETYSQKKQINGIIYLHRINDLRFDAGVAMTLSYFQKLCGGGPVYGRVVLTTSFWNNVSFAERHKYERKERELHDGHWKAMLHRTNDPASASRFDCTTADMERETVCRTLWTLVKSVNKTVLLLQKELVDKKLSLPKTTVGKVVFTTEEKIRYQIVQLAGLLQPPST</sequence>
<evidence type="ECO:0000313" key="4">
    <source>
        <dbReference type="EMBL" id="PPQ63565.1"/>
    </source>
</evidence>
<gene>
    <name evidence="4" type="ORF">CVT24_004862</name>
</gene>
<dbReference type="STRING" id="181874.A0A409VD80"/>
<protein>
    <recommendedName>
        <fullName evidence="3">C2H2-type domain-containing protein</fullName>
    </recommendedName>
</protein>
<dbReference type="CDD" id="cd00882">
    <property type="entry name" value="Ras_like_GTPase"/>
    <property type="match status" value="1"/>
</dbReference>
<feature type="domain" description="C2H2-type" evidence="3">
    <location>
        <begin position="160"/>
        <end position="191"/>
    </location>
</feature>
<dbReference type="PROSITE" id="PS00675">
    <property type="entry name" value="SIGMA54_INTERACT_1"/>
    <property type="match status" value="1"/>
</dbReference>
<dbReference type="InterPro" id="IPR027417">
    <property type="entry name" value="P-loop_NTPase"/>
</dbReference>
<dbReference type="GO" id="GO:0008270">
    <property type="term" value="F:zinc ion binding"/>
    <property type="evidence" value="ECO:0007669"/>
    <property type="project" value="UniProtKB-KW"/>
</dbReference>
<name>A0A409VD80_9AGAR</name>
<comment type="caution">
    <text evidence="4">The sequence shown here is derived from an EMBL/GenBank/DDBJ whole genome shotgun (WGS) entry which is preliminary data.</text>
</comment>
<dbReference type="OrthoDB" id="8954335at2759"/>
<keyword evidence="5" id="KW-1185">Reference proteome</keyword>
<dbReference type="PROSITE" id="PS50157">
    <property type="entry name" value="ZINC_FINGER_C2H2_2"/>
    <property type="match status" value="1"/>
</dbReference>
<dbReference type="InterPro" id="IPR013087">
    <property type="entry name" value="Znf_C2H2_type"/>
</dbReference>
<dbReference type="InParanoid" id="A0A409VD80"/>
<feature type="compositionally biased region" description="Polar residues" evidence="2">
    <location>
        <begin position="231"/>
        <end position="247"/>
    </location>
</feature>
<organism evidence="4 5">
    <name type="scientific">Panaeolus cyanescens</name>
    <dbReference type="NCBI Taxonomy" id="181874"/>
    <lineage>
        <taxon>Eukaryota</taxon>
        <taxon>Fungi</taxon>
        <taxon>Dikarya</taxon>
        <taxon>Basidiomycota</taxon>
        <taxon>Agaricomycotina</taxon>
        <taxon>Agaricomycetes</taxon>
        <taxon>Agaricomycetidae</taxon>
        <taxon>Agaricales</taxon>
        <taxon>Agaricineae</taxon>
        <taxon>Galeropsidaceae</taxon>
        <taxon>Panaeolus</taxon>
    </lineage>
</organism>